<dbReference type="PROSITE" id="PS01124">
    <property type="entry name" value="HTH_ARAC_FAMILY_2"/>
    <property type="match status" value="1"/>
</dbReference>
<dbReference type="GO" id="GO:0003700">
    <property type="term" value="F:DNA-binding transcription factor activity"/>
    <property type="evidence" value="ECO:0007669"/>
    <property type="project" value="InterPro"/>
</dbReference>
<keyword evidence="7" id="KW-1185">Reference proteome</keyword>
<dbReference type="Proteomes" id="UP000564644">
    <property type="component" value="Unassembled WGS sequence"/>
</dbReference>
<dbReference type="SUPFAM" id="SSF46689">
    <property type="entry name" value="Homeodomain-like"/>
    <property type="match status" value="2"/>
</dbReference>
<dbReference type="InterPro" id="IPR014710">
    <property type="entry name" value="RmlC-like_jellyroll"/>
</dbReference>
<gene>
    <name evidence="6" type="ORF">H7C18_00920</name>
</gene>
<evidence type="ECO:0000256" key="4">
    <source>
        <dbReference type="ARBA" id="ARBA00023163"/>
    </source>
</evidence>
<dbReference type="InterPro" id="IPR003313">
    <property type="entry name" value="AraC-bd"/>
</dbReference>
<dbReference type="Pfam" id="PF12833">
    <property type="entry name" value="HTH_18"/>
    <property type="match status" value="1"/>
</dbReference>
<dbReference type="PRINTS" id="PR00032">
    <property type="entry name" value="HTHARAC"/>
</dbReference>
<keyword evidence="1" id="KW-0963">Cytoplasm</keyword>
<evidence type="ECO:0000313" key="7">
    <source>
        <dbReference type="Proteomes" id="UP000564644"/>
    </source>
</evidence>
<dbReference type="InterPro" id="IPR020449">
    <property type="entry name" value="Tscrpt_reg_AraC-type_HTH"/>
</dbReference>
<dbReference type="SMART" id="SM00342">
    <property type="entry name" value="HTH_ARAC"/>
    <property type="match status" value="1"/>
</dbReference>
<evidence type="ECO:0000256" key="3">
    <source>
        <dbReference type="ARBA" id="ARBA00023125"/>
    </source>
</evidence>
<evidence type="ECO:0000259" key="5">
    <source>
        <dbReference type="PROSITE" id="PS01124"/>
    </source>
</evidence>
<dbReference type="Pfam" id="PF02311">
    <property type="entry name" value="AraC_binding"/>
    <property type="match status" value="1"/>
</dbReference>
<accession>A0A7X0VTR8</accession>
<keyword evidence="3" id="KW-0238">DNA-binding</keyword>
<dbReference type="InterPro" id="IPR009057">
    <property type="entry name" value="Homeodomain-like_sf"/>
</dbReference>
<evidence type="ECO:0000256" key="1">
    <source>
        <dbReference type="ARBA" id="ARBA00022490"/>
    </source>
</evidence>
<dbReference type="InterPro" id="IPR050204">
    <property type="entry name" value="AraC_XylS_family_regulators"/>
</dbReference>
<dbReference type="Gene3D" id="2.60.120.10">
    <property type="entry name" value="Jelly Rolls"/>
    <property type="match status" value="1"/>
</dbReference>
<protein>
    <submittedName>
        <fullName evidence="6">Helix-turn-helix transcriptional regulator</fullName>
    </submittedName>
</protein>
<organism evidence="6 7">
    <name type="scientific">Cohnella zeiphila</name>
    <dbReference type="NCBI Taxonomy" id="2761120"/>
    <lineage>
        <taxon>Bacteria</taxon>
        <taxon>Bacillati</taxon>
        <taxon>Bacillota</taxon>
        <taxon>Bacilli</taxon>
        <taxon>Bacillales</taxon>
        <taxon>Paenibacillaceae</taxon>
        <taxon>Cohnella</taxon>
    </lineage>
</organism>
<evidence type="ECO:0000256" key="2">
    <source>
        <dbReference type="ARBA" id="ARBA00023015"/>
    </source>
</evidence>
<dbReference type="RefSeq" id="WP_185127123.1">
    <property type="nucleotide sequence ID" value="NZ_JACJVO010000001.1"/>
</dbReference>
<dbReference type="AlphaFoldDB" id="A0A7X0VTR8"/>
<keyword evidence="4" id="KW-0804">Transcription</keyword>
<name>A0A7X0VTR8_9BACL</name>
<dbReference type="Gene3D" id="1.10.10.60">
    <property type="entry name" value="Homeodomain-like"/>
    <property type="match status" value="2"/>
</dbReference>
<feature type="domain" description="HTH araC/xylS-type" evidence="5">
    <location>
        <begin position="185"/>
        <end position="283"/>
    </location>
</feature>
<dbReference type="SUPFAM" id="SSF51215">
    <property type="entry name" value="Regulatory protein AraC"/>
    <property type="match status" value="1"/>
</dbReference>
<dbReference type="GO" id="GO:0043565">
    <property type="term" value="F:sequence-specific DNA binding"/>
    <property type="evidence" value="ECO:0007669"/>
    <property type="project" value="InterPro"/>
</dbReference>
<sequence>MELASLRPSVRVAHYYRFPEELNPLEQMRIGYCYALHLVDGGKGSLRARNRVYPLRSGDLVYLPPSLPHSFYSEPLSPLSTYNVYGELWTDRPLATAEHLVWDEMRFDESLLTPVELCPELDELPLVSALQLDSALAQILMHLVRKFEFDKRPSTEAITGSLLKAFLIELALFPERQRHVDFRIRPIVERIEQEARNGGSYAEWLAECGLKKTQFHSLFKQATGWSPKAYWTRSVMKRAAAALRESRLSVTAIAEHLGYSSIHHFTKQFTRFHGVSPSEYRKRMN</sequence>
<keyword evidence="2" id="KW-0805">Transcription regulation</keyword>
<dbReference type="InterPro" id="IPR037923">
    <property type="entry name" value="HTH-like"/>
</dbReference>
<dbReference type="EMBL" id="JACJVO010000001">
    <property type="protein sequence ID" value="MBB6729457.1"/>
    <property type="molecule type" value="Genomic_DNA"/>
</dbReference>
<evidence type="ECO:0000313" key="6">
    <source>
        <dbReference type="EMBL" id="MBB6729457.1"/>
    </source>
</evidence>
<dbReference type="PANTHER" id="PTHR46796">
    <property type="entry name" value="HTH-TYPE TRANSCRIPTIONAL ACTIVATOR RHAS-RELATED"/>
    <property type="match status" value="1"/>
</dbReference>
<reference evidence="6 7" key="1">
    <citation type="submission" date="2020-08" db="EMBL/GenBank/DDBJ databases">
        <title>Cohnella phylogeny.</title>
        <authorList>
            <person name="Dunlap C."/>
        </authorList>
    </citation>
    <scope>NUCLEOTIDE SEQUENCE [LARGE SCALE GENOMIC DNA]</scope>
    <source>
        <strain evidence="6 7">CBP 2801</strain>
    </source>
</reference>
<dbReference type="InterPro" id="IPR018060">
    <property type="entry name" value="HTH_AraC"/>
</dbReference>
<proteinExistence type="predicted"/>
<comment type="caution">
    <text evidence="6">The sequence shown here is derived from an EMBL/GenBank/DDBJ whole genome shotgun (WGS) entry which is preliminary data.</text>
</comment>
<dbReference type="PANTHER" id="PTHR46796:SF13">
    <property type="entry name" value="HTH-TYPE TRANSCRIPTIONAL ACTIVATOR RHAS"/>
    <property type="match status" value="1"/>
</dbReference>